<dbReference type="InterPro" id="IPR004942">
    <property type="entry name" value="Roadblock/LAMTOR2_dom"/>
</dbReference>
<dbReference type="EMBL" id="CP127295">
    <property type="protein sequence ID" value="WIY02178.1"/>
    <property type="molecule type" value="Genomic_DNA"/>
</dbReference>
<dbReference type="Pfam" id="PF03259">
    <property type="entry name" value="Robl_LC7"/>
    <property type="match status" value="1"/>
</dbReference>
<evidence type="ECO:0000313" key="3">
    <source>
        <dbReference type="EMBL" id="WIY02178.1"/>
    </source>
</evidence>
<dbReference type="SMART" id="SM00960">
    <property type="entry name" value="Robl_LC7"/>
    <property type="match status" value="1"/>
</dbReference>
<dbReference type="RefSeq" id="WP_285998608.1">
    <property type="nucleotide sequence ID" value="NZ_CP127295.1"/>
</dbReference>
<dbReference type="Proteomes" id="UP001239397">
    <property type="component" value="Chromosome"/>
</dbReference>
<name>A0A9Y2NJV8_9PSEU</name>
<dbReference type="AlphaFoldDB" id="A0A9Y2NJV8"/>
<accession>A0A9Y2NJV8</accession>
<reference evidence="3 4" key="1">
    <citation type="submission" date="2023-06" db="EMBL/GenBank/DDBJ databases">
        <authorList>
            <person name="Oyuntsetseg B."/>
            <person name="Kim S.B."/>
        </authorList>
    </citation>
    <scope>NUCLEOTIDE SEQUENCE [LARGE SCALE GENOMIC DNA]</scope>
    <source>
        <strain evidence="3 4">4-36</strain>
    </source>
</reference>
<gene>
    <name evidence="3" type="ORF">QRX60_50755</name>
</gene>
<feature type="region of interest" description="Disordered" evidence="1">
    <location>
        <begin position="1"/>
        <end position="38"/>
    </location>
</feature>
<evidence type="ECO:0000256" key="1">
    <source>
        <dbReference type="SAM" id="MobiDB-lite"/>
    </source>
</evidence>
<dbReference type="KEGG" id="amog:QRX60_50755"/>
<sequence length="169" mass="17824">MTSADTHSQPSRTPLPVRKPAPETGGPPPDRAVKRPPLDSDQTLEVLHRIREQLDQVAGLLVATHDGLVLADDTRAVEADSVAAMSAAAVGLAAQFTAQARIGESRSAMFEGSSGYVCVFPVEGSLLLVVFGQPDITMGLFTLAAKQALTLFRHHLPAPGGAPRTRLPE</sequence>
<dbReference type="SUPFAM" id="SSF103196">
    <property type="entry name" value="Roadblock/LC7 domain"/>
    <property type="match status" value="1"/>
</dbReference>
<protein>
    <submittedName>
        <fullName evidence="3">Roadblock/LC7 domain-containing protein</fullName>
    </submittedName>
</protein>
<feature type="compositionally biased region" description="Polar residues" evidence="1">
    <location>
        <begin position="1"/>
        <end position="12"/>
    </location>
</feature>
<evidence type="ECO:0000259" key="2">
    <source>
        <dbReference type="SMART" id="SM00960"/>
    </source>
</evidence>
<proteinExistence type="predicted"/>
<feature type="domain" description="Roadblock/LAMTOR2" evidence="2">
    <location>
        <begin position="43"/>
        <end position="131"/>
    </location>
</feature>
<keyword evidence="4" id="KW-1185">Reference proteome</keyword>
<dbReference type="Gene3D" id="3.30.450.30">
    <property type="entry name" value="Dynein light chain 2a, cytoplasmic"/>
    <property type="match status" value="1"/>
</dbReference>
<evidence type="ECO:0000313" key="4">
    <source>
        <dbReference type="Proteomes" id="UP001239397"/>
    </source>
</evidence>
<organism evidence="3 4">
    <name type="scientific">Amycolatopsis mongoliensis</name>
    <dbReference type="NCBI Taxonomy" id="715475"/>
    <lineage>
        <taxon>Bacteria</taxon>
        <taxon>Bacillati</taxon>
        <taxon>Actinomycetota</taxon>
        <taxon>Actinomycetes</taxon>
        <taxon>Pseudonocardiales</taxon>
        <taxon>Pseudonocardiaceae</taxon>
        <taxon>Amycolatopsis</taxon>
    </lineage>
</organism>